<dbReference type="OrthoDB" id="3259878at2759"/>
<reference evidence="2 3" key="1">
    <citation type="journal article" date="2018" name="Evol. Lett.">
        <title>Horizontal gene cluster transfer increased hallucinogenic mushroom diversity.</title>
        <authorList>
            <person name="Reynolds H.T."/>
            <person name="Vijayakumar V."/>
            <person name="Gluck-Thaler E."/>
            <person name="Korotkin H.B."/>
            <person name="Matheny P.B."/>
            <person name="Slot J.C."/>
        </authorList>
    </citation>
    <scope>NUCLEOTIDE SEQUENCE [LARGE SCALE GENOMIC DNA]</scope>
    <source>
        <strain evidence="2 3">2629</strain>
    </source>
</reference>
<organism evidence="2 3">
    <name type="scientific">Panaeolus cyanescens</name>
    <dbReference type="NCBI Taxonomy" id="181874"/>
    <lineage>
        <taxon>Eukaryota</taxon>
        <taxon>Fungi</taxon>
        <taxon>Dikarya</taxon>
        <taxon>Basidiomycota</taxon>
        <taxon>Agaricomycotina</taxon>
        <taxon>Agaricomycetes</taxon>
        <taxon>Agaricomycetidae</taxon>
        <taxon>Agaricales</taxon>
        <taxon>Agaricineae</taxon>
        <taxon>Galeropsidaceae</taxon>
        <taxon>Panaeolus</taxon>
    </lineage>
</organism>
<dbReference type="Proteomes" id="UP000284842">
    <property type="component" value="Unassembled WGS sequence"/>
</dbReference>
<keyword evidence="1" id="KW-1133">Transmembrane helix</keyword>
<comment type="caution">
    <text evidence="2">The sequence shown here is derived from an EMBL/GenBank/DDBJ whole genome shotgun (WGS) entry which is preliminary data.</text>
</comment>
<dbReference type="AlphaFoldDB" id="A0A409W8F0"/>
<name>A0A409W8F0_9AGAR</name>
<gene>
    <name evidence="2" type="ORF">CVT24_003725</name>
</gene>
<keyword evidence="3" id="KW-1185">Reference proteome</keyword>
<dbReference type="InParanoid" id="A0A409W8F0"/>
<sequence>MSGRPTPRLHRLPVRTDYVLVPAPLDLSLPLVSEKSTLPAIIVTPSSPSSARDFSIAFIQPPPKQSLRDRLSSFTHYNPLSPRLRSVILILLLVFVLLCHLVTHQLAAAYRPRMDMQSPTPPAHGMRFKNVQSSFSWSRIVGGHRVPVEDAPLRAVTVVGSTHVAANANADAEDILGLAVDADVDATARRLEAL</sequence>
<evidence type="ECO:0000313" key="3">
    <source>
        <dbReference type="Proteomes" id="UP000284842"/>
    </source>
</evidence>
<evidence type="ECO:0000313" key="2">
    <source>
        <dbReference type="EMBL" id="PPQ74786.1"/>
    </source>
</evidence>
<proteinExistence type="predicted"/>
<evidence type="ECO:0000256" key="1">
    <source>
        <dbReference type="SAM" id="Phobius"/>
    </source>
</evidence>
<protein>
    <submittedName>
        <fullName evidence="2">Uncharacterized protein</fullName>
    </submittedName>
</protein>
<keyword evidence="1" id="KW-0812">Transmembrane</keyword>
<feature type="transmembrane region" description="Helical" evidence="1">
    <location>
        <begin position="87"/>
        <end position="110"/>
    </location>
</feature>
<keyword evidence="1" id="KW-0472">Membrane</keyword>
<dbReference type="EMBL" id="NHTK01005726">
    <property type="protein sequence ID" value="PPQ74786.1"/>
    <property type="molecule type" value="Genomic_DNA"/>
</dbReference>
<accession>A0A409W8F0</accession>